<proteinExistence type="predicted"/>
<protein>
    <submittedName>
        <fullName evidence="1">Uncharacterized protein</fullName>
    </submittedName>
</protein>
<accession>A0A1G9WG08</accession>
<dbReference type="AlphaFoldDB" id="A0A1G9WG08"/>
<dbReference type="EMBL" id="FNGS01000009">
    <property type="protein sequence ID" value="SDM83410.1"/>
    <property type="molecule type" value="Genomic_DNA"/>
</dbReference>
<organism evidence="1 2">
    <name type="scientific">Siphonobacter aquaeclarae</name>
    <dbReference type="NCBI Taxonomy" id="563176"/>
    <lineage>
        <taxon>Bacteria</taxon>
        <taxon>Pseudomonadati</taxon>
        <taxon>Bacteroidota</taxon>
        <taxon>Cytophagia</taxon>
        <taxon>Cytophagales</taxon>
        <taxon>Cytophagaceae</taxon>
        <taxon>Siphonobacter</taxon>
    </lineage>
</organism>
<evidence type="ECO:0000313" key="2">
    <source>
        <dbReference type="Proteomes" id="UP000198901"/>
    </source>
</evidence>
<dbReference type="RefSeq" id="WP_176785639.1">
    <property type="nucleotide sequence ID" value="NZ_FNGS01000009.1"/>
</dbReference>
<name>A0A1G9WG08_9BACT</name>
<sequence>MKKFTISITDEAHKQLLKLQLERKISGHAVTALSEMAGELLSKYLEELAKQQAST</sequence>
<dbReference type="Proteomes" id="UP000198901">
    <property type="component" value="Unassembled WGS sequence"/>
</dbReference>
<evidence type="ECO:0000313" key="1">
    <source>
        <dbReference type="EMBL" id="SDM83410.1"/>
    </source>
</evidence>
<reference evidence="1 2" key="1">
    <citation type="submission" date="2016-10" db="EMBL/GenBank/DDBJ databases">
        <authorList>
            <person name="de Groot N.N."/>
        </authorList>
    </citation>
    <scope>NUCLEOTIDE SEQUENCE [LARGE SCALE GENOMIC DNA]</scope>
    <source>
        <strain evidence="1 2">DSM 21668</strain>
    </source>
</reference>
<gene>
    <name evidence="1" type="ORF">SAMN04488090_4372</name>
</gene>
<keyword evidence="2" id="KW-1185">Reference proteome</keyword>